<evidence type="ECO:0000256" key="3">
    <source>
        <dbReference type="ARBA" id="ARBA00022603"/>
    </source>
</evidence>
<protein>
    <recommendedName>
        <fullName evidence="2">tRNA (guanine(9)-N1)-methyltransferase</fullName>
        <ecNumber evidence="1">2.1.1.221</ecNumber>
    </recommendedName>
    <alternativeName>
        <fullName evidence="7">tRNA methyltransferase 10</fullName>
    </alternativeName>
    <alternativeName>
        <fullName evidence="6">tRNA(m1G9)-methyltransferase</fullName>
    </alternativeName>
</protein>
<evidence type="ECO:0000256" key="1">
    <source>
        <dbReference type="ARBA" id="ARBA00012797"/>
    </source>
</evidence>
<dbReference type="PROSITE" id="PS51675">
    <property type="entry name" value="SAM_MT_TRM10"/>
    <property type="match status" value="1"/>
</dbReference>
<dbReference type="InterPro" id="IPR007356">
    <property type="entry name" value="tRNA_m1G_MeTrfase_euk"/>
</dbReference>
<keyword evidence="4 11" id="KW-0808">Transferase</keyword>
<reference evidence="11" key="1">
    <citation type="submission" date="2021-11" db="EMBL/GenBank/DDBJ databases">
        <title>Purpureocillium_takamizusanense_genome.</title>
        <authorList>
            <person name="Nguyen N.-H."/>
        </authorList>
    </citation>
    <scope>NUCLEOTIDE SEQUENCE</scope>
    <source>
        <strain evidence="11">PT3</strain>
    </source>
</reference>
<comment type="catalytic activity">
    <reaction evidence="8">
        <text>guanosine(9) in tRNA + S-adenosyl-L-methionine = N(1)-methylguanosine(9) in tRNA + S-adenosyl-L-homocysteine + H(+)</text>
        <dbReference type="Rhea" id="RHEA:43156"/>
        <dbReference type="Rhea" id="RHEA-COMP:10367"/>
        <dbReference type="Rhea" id="RHEA-COMP:10368"/>
        <dbReference type="ChEBI" id="CHEBI:15378"/>
        <dbReference type="ChEBI" id="CHEBI:57856"/>
        <dbReference type="ChEBI" id="CHEBI:59789"/>
        <dbReference type="ChEBI" id="CHEBI:73542"/>
        <dbReference type="ChEBI" id="CHEBI:74269"/>
        <dbReference type="EC" id="2.1.1.221"/>
    </reaction>
</comment>
<dbReference type="GO" id="GO:0000049">
    <property type="term" value="F:tRNA binding"/>
    <property type="evidence" value="ECO:0007669"/>
    <property type="project" value="TreeGrafter"/>
</dbReference>
<proteinExistence type="predicted"/>
<dbReference type="EMBL" id="CP086356">
    <property type="protein sequence ID" value="UNI17421.1"/>
    <property type="molecule type" value="Genomic_DNA"/>
</dbReference>
<evidence type="ECO:0000256" key="6">
    <source>
        <dbReference type="ARBA" id="ARBA00031792"/>
    </source>
</evidence>
<feature type="compositionally biased region" description="Basic and acidic residues" evidence="9">
    <location>
        <begin position="400"/>
        <end position="409"/>
    </location>
</feature>
<dbReference type="GO" id="GO:0052905">
    <property type="term" value="F:tRNA (guanosine(9)-N1)-methyltransferase activity"/>
    <property type="evidence" value="ECO:0007669"/>
    <property type="project" value="UniProtKB-EC"/>
</dbReference>
<keyword evidence="5" id="KW-0949">S-adenosyl-L-methionine</keyword>
<dbReference type="OrthoDB" id="278300at2759"/>
<evidence type="ECO:0000256" key="7">
    <source>
        <dbReference type="ARBA" id="ARBA00032166"/>
    </source>
</evidence>
<feature type="compositionally biased region" description="Low complexity" evidence="9">
    <location>
        <begin position="51"/>
        <end position="75"/>
    </location>
</feature>
<evidence type="ECO:0000256" key="8">
    <source>
        <dbReference type="ARBA" id="ARBA00048434"/>
    </source>
</evidence>
<dbReference type="KEGG" id="ptkz:JDV02_003764"/>
<keyword evidence="3 11" id="KW-0489">Methyltransferase</keyword>
<dbReference type="PANTHER" id="PTHR13563">
    <property type="entry name" value="TRNA (GUANINE-9-) METHYLTRANSFERASE"/>
    <property type="match status" value="1"/>
</dbReference>
<keyword evidence="12" id="KW-1185">Reference proteome</keyword>
<dbReference type="GO" id="GO:0002939">
    <property type="term" value="P:tRNA N1-guanine methylation"/>
    <property type="evidence" value="ECO:0007669"/>
    <property type="project" value="TreeGrafter"/>
</dbReference>
<dbReference type="EC" id="2.1.1.221" evidence="1"/>
<feature type="compositionally biased region" description="Basic and acidic residues" evidence="9">
    <location>
        <begin position="86"/>
        <end position="96"/>
    </location>
</feature>
<dbReference type="AlphaFoldDB" id="A0A9Q8VA48"/>
<evidence type="ECO:0000256" key="9">
    <source>
        <dbReference type="SAM" id="MobiDB-lite"/>
    </source>
</evidence>
<feature type="compositionally biased region" description="Acidic residues" evidence="9">
    <location>
        <begin position="378"/>
        <end position="387"/>
    </location>
</feature>
<gene>
    <name evidence="11" type="primary">TRM10</name>
    <name evidence="11" type="ORF">JDV02_003764</name>
</gene>
<dbReference type="GO" id="GO:0005634">
    <property type="term" value="C:nucleus"/>
    <property type="evidence" value="ECO:0007669"/>
    <property type="project" value="TreeGrafter"/>
</dbReference>
<feature type="compositionally biased region" description="Low complexity" evidence="9">
    <location>
        <begin position="30"/>
        <end position="41"/>
    </location>
</feature>
<feature type="compositionally biased region" description="Low complexity" evidence="9">
    <location>
        <begin position="412"/>
        <end position="425"/>
    </location>
</feature>
<dbReference type="Gene3D" id="3.40.1280.30">
    <property type="match status" value="1"/>
</dbReference>
<evidence type="ECO:0000259" key="10">
    <source>
        <dbReference type="PROSITE" id="PS51675"/>
    </source>
</evidence>
<dbReference type="InterPro" id="IPR028564">
    <property type="entry name" value="MT_TRM10-typ"/>
</dbReference>
<accession>A0A9Q8VA48</accession>
<dbReference type="Proteomes" id="UP000829364">
    <property type="component" value="Chromosome 3"/>
</dbReference>
<evidence type="ECO:0000313" key="11">
    <source>
        <dbReference type="EMBL" id="UNI17421.1"/>
    </source>
</evidence>
<feature type="compositionally biased region" description="Basic residues" evidence="9">
    <location>
        <begin position="97"/>
        <end position="108"/>
    </location>
</feature>
<dbReference type="RefSeq" id="XP_047840902.1">
    <property type="nucleotide sequence ID" value="XM_047984927.1"/>
</dbReference>
<name>A0A9Q8VA48_9HYPO</name>
<feature type="domain" description="SAM-dependent MTase TRM10-type" evidence="10">
    <location>
        <begin position="130"/>
        <end position="372"/>
    </location>
</feature>
<evidence type="ECO:0000313" key="12">
    <source>
        <dbReference type="Proteomes" id="UP000829364"/>
    </source>
</evidence>
<evidence type="ECO:0000256" key="2">
    <source>
        <dbReference type="ARBA" id="ARBA00020451"/>
    </source>
</evidence>
<dbReference type="CDD" id="cd18089">
    <property type="entry name" value="SPOUT_Trm10-like"/>
    <property type="match status" value="1"/>
</dbReference>
<evidence type="ECO:0000256" key="4">
    <source>
        <dbReference type="ARBA" id="ARBA00022679"/>
    </source>
</evidence>
<dbReference type="GeneID" id="72065720"/>
<dbReference type="InterPro" id="IPR038459">
    <property type="entry name" value="MT_TRM10-typ_sf"/>
</dbReference>
<feature type="region of interest" description="Disordered" evidence="9">
    <location>
        <begin position="1"/>
        <end position="136"/>
    </location>
</feature>
<evidence type="ECO:0000256" key="5">
    <source>
        <dbReference type="ARBA" id="ARBA00022691"/>
    </source>
</evidence>
<feature type="region of interest" description="Disordered" evidence="9">
    <location>
        <begin position="372"/>
        <end position="439"/>
    </location>
</feature>
<dbReference type="PANTHER" id="PTHR13563:SF13">
    <property type="entry name" value="TRNA METHYLTRANSFERASE 10 HOMOLOG A"/>
    <property type="match status" value="1"/>
</dbReference>
<sequence length="439" mass="47890">MSSGEGADLVAQAAPSEPEPPQAKGTPSNTTTAQATHHAPTGEAASTVEDAPSVSSATAATAPPVTEPAAAATPPMSKNALKRLRRAQEWEDGKDDRRKRRKEKRQTRRERQREERAALVAQGVDPRSLAPPPRPPPTLVPVALIVDCDFERYMTDKERVSLSSQVTRCYADNRAARYRSHLWLAGWGGAIERRFNDVLGRQQDHWKGVGFAAGDFLACAELAREKMRGSEGGGEMIPALQRSLDEPVSWDVAEREPFPLPDEPALPPLDERYRDVVYLTSESPYTLQRLEPHTSYVIGGLVDKNREKGLCYRRARERGIRTARLPIGEFMVLKSRQILATNHVVEIMLKWLECEDWGEAFMAVIPKRKGGKLIGEGEGGEGGEEGAEERVEGGDDEDGEAGHDGKEEEVGGEAAESAEVANAEVITGVGAEGATQDTQ</sequence>
<organism evidence="11 12">
    <name type="scientific">Purpureocillium takamizusanense</name>
    <dbReference type="NCBI Taxonomy" id="2060973"/>
    <lineage>
        <taxon>Eukaryota</taxon>
        <taxon>Fungi</taxon>
        <taxon>Dikarya</taxon>
        <taxon>Ascomycota</taxon>
        <taxon>Pezizomycotina</taxon>
        <taxon>Sordariomycetes</taxon>
        <taxon>Hypocreomycetidae</taxon>
        <taxon>Hypocreales</taxon>
        <taxon>Ophiocordycipitaceae</taxon>
        <taxon>Purpureocillium</taxon>
    </lineage>
</organism>